<dbReference type="InterPro" id="IPR011990">
    <property type="entry name" value="TPR-like_helical_dom_sf"/>
</dbReference>
<evidence type="ECO:0000313" key="3">
    <source>
        <dbReference type="Proteomes" id="UP001194580"/>
    </source>
</evidence>
<reference evidence="2" key="1">
    <citation type="journal article" date="2020" name="Fungal Divers.">
        <title>Resolving the Mortierellaceae phylogeny through synthesis of multi-gene phylogenetics and phylogenomics.</title>
        <authorList>
            <person name="Vandepol N."/>
            <person name="Liber J."/>
            <person name="Desiro A."/>
            <person name="Na H."/>
            <person name="Kennedy M."/>
            <person name="Barry K."/>
            <person name="Grigoriev I.V."/>
            <person name="Miller A.N."/>
            <person name="O'Donnell K."/>
            <person name="Stajich J.E."/>
            <person name="Bonito G."/>
        </authorList>
    </citation>
    <scope>NUCLEOTIDE SEQUENCE</scope>
    <source>
        <strain evidence="2">NRRL 28262</strain>
    </source>
</reference>
<evidence type="ECO:0000256" key="1">
    <source>
        <dbReference type="SAM" id="MobiDB-lite"/>
    </source>
</evidence>
<dbReference type="EMBL" id="JAAAIL010000606">
    <property type="protein sequence ID" value="KAG0274422.1"/>
    <property type="molecule type" value="Genomic_DNA"/>
</dbReference>
<comment type="caution">
    <text evidence="2">The sequence shown here is derived from an EMBL/GenBank/DDBJ whole genome shotgun (WGS) entry which is preliminary data.</text>
</comment>
<evidence type="ECO:0000313" key="2">
    <source>
        <dbReference type="EMBL" id="KAG0274422.1"/>
    </source>
</evidence>
<dbReference type="Proteomes" id="UP001194580">
    <property type="component" value="Unassembled WGS sequence"/>
</dbReference>
<name>A0AAD4H7L3_9FUNG</name>
<organism evidence="2 3">
    <name type="scientific">Linnemannia exigua</name>
    <dbReference type="NCBI Taxonomy" id="604196"/>
    <lineage>
        <taxon>Eukaryota</taxon>
        <taxon>Fungi</taxon>
        <taxon>Fungi incertae sedis</taxon>
        <taxon>Mucoromycota</taxon>
        <taxon>Mortierellomycotina</taxon>
        <taxon>Mortierellomycetes</taxon>
        <taxon>Mortierellales</taxon>
        <taxon>Mortierellaceae</taxon>
        <taxon>Linnemannia</taxon>
    </lineage>
</organism>
<sequence>MENELPQVQAVRSVNKHNLDSVVESTPVPKIMHFDCYIGPTTKKGFMLWDNIRLVYSNALYVRHLDKIVPFMKGIDFMPLQPHRIAATPDVPQASQCIPSSEDDLSNDDESTDIKPPQAPQDYKIAAGSTDFAHIAVKAILGDANAQVQLRDMHKIGDNVEQDYEAARYRYLKAPSKETLLRNITFGNLYRLRFRIDFNHSTALGHWYQKRRIKKMPRGSATWGSCTSKGSWWRWSTRWRWIGNTSLPIKATPLLKAALAPCISMDSVFPKTIPKPWNGISLPPSKISL</sequence>
<proteinExistence type="predicted"/>
<protein>
    <submittedName>
        <fullName evidence="2">Uncharacterized protein</fullName>
    </submittedName>
</protein>
<accession>A0AAD4H7L3</accession>
<feature type="region of interest" description="Disordered" evidence="1">
    <location>
        <begin position="91"/>
        <end position="120"/>
    </location>
</feature>
<dbReference type="AlphaFoldDB" id="A0AAD4H7L3"/>
<gene>
    <name evidence="2" type="ORF">BGZ95_009811</name>
</gene>
<dbReference type="Gene3D" id="1.25.40.10">
    <property type="entry name" value="Tetratricopeptide repeat domain"/>
    <property type="match status" value="1"/>
</dbReference>
<keyword evidence="3" id="KW-1185">Reference proteome</keyword>
<feature type="compositionally biased region" description="Acidic residues" evidence="1">
    <location>
        <begin position="101"/>
        <end position="111"/>
    </location>
</feature>